<organism evidence="10 11">
    <name type="scientific">Vreelandella lutescens</name>
    <dbReference type="NCBI Taxonomy" id="1602943"/>
    <lineage>
        <taxon>Bacteria</taxon>
        <taxon>Pseudomonadati</taxon>
        <taxon>Pseudomonadota</taxon>
        <taxon>Gammaproteobacteria</taxon>
        <taxon>Oceanospirillales</taxon>
        <taxon>Halomonadaceae</taxon>
        <taxon>Vreelandella</taxon>
    </lineage>
</organism>
<name>A0ABQ1NN27_9GAMM</name>
<gene>
    <name evidence="8 10" type="primary">hisZ</name>
    <name evidence="10" type="ORF">GCM10011382_09250</name>
</gene>
<keyword evidence="8" id="KW-0028">Amino-acid biosynthesis</keyword>
<reference evidence="11" key="1">
    <citation type="journal article" date="2019" name="Int. J. Syst. Evol. Microbiol.">
        <title>The Global Catalogue of Microorganisms (GCM) 10K type strain sequencing project: providing services to taxonomists for standard genome sequencing and annotation.</title>
        <authorList>
            <consortium name="The Broad Institute Genomics Platform"/>
            <consortium name="The Broad Institute Genome Sequencing Center for Infectious Disease"/>
            <person name="Wu L."/>
            <person name="Ma J."/>
        </authorList>
    </citation>
    <scope>NUCLEOTIDE SEQUENCE [LARGE SCALE GENOMIC DNA]</scope>
    <source>
        <strain evidence="11">CGMCC 1.15122</strain>
    </source>
</reference>
<evidence type="ECO:0000256" key="1">
    <source>
        <dbReference type="ARBA" id="ARBA00004496"/>
    </source>
</evidence>
<dbReference type="PANTHER" id="PTHR43707:SF1">
    <property type="entry name" value="HISTIDINE--TRNA LIGASE, MITOCHONDRIAL-RELATED"/>
    <property type="match status" value="1"/>
</dbReference>
<evidence type="ECO:0000256" key="4">
    <source>
        <dbReference type="ARBA" id="ARBA00011496"/>
    </source>
</evidence>
<comment type="subunit">
    <text evidence="4 8">Heteromultimer composed of HisG and HisZ subunits.</text>
</comment>
<dbReference type="InterPro" id="IPR004516">
    <property type="entry name" value="HisRS/HisZ"/>
</dbReference>
<evidence type="ECO:0000256" key="6">
    <source>
        <dbReference type="ARBA" id="ARBA00022490"/>
    </source>
</evidence>
<dbReference type="InterPro" id="IPR041715">
    <property type="entry name" value="HisRS-like_core"/>
</dbReference>
<dbReference type="GO" id="GO:0016757">
    <property type="term" value="F:glycosyltransferase activity"/>
    <property type="evidence" value="ECO:0007669"/>
    <property type="project" value="UniProtKB-KW"/>
</dbReference>
<dbReference type="Pfam" id="PF13393">
    <property type="entry name" value="tRNA-synt_His"/>
    <property type="match status" value="1"/>
</dbReference>
<evidence type="ECO:0000256" key="3">
    <source>
        <dbReference type="ARBA" id="ARBA00005539"/>
    </source>
</evidence>
<keyword evidence="10" id="KW-0328">Glycosyltransferase</keyword>
<dbReference type="InterPro" id="IPR045864">
    <property type="entry name" value="aa-tRNA-synth_II/BPL/LPL"/>
</dbReference>
<protein>
    <recommendedName>
        <fullName evidence="5 8">ATP phosphoribosyltransferase regulatory subunit</fullName>
    </recommendedName>
</protein>
<sequence>MTIADRWLLPDGMDEVLPPQASRMEELRRALLDLYHCWGYDQVMPPPVEFLDSLLTGTGTDLDLQTFKLTDQLTGRMMGASADVTPQVARMDAHSLKRQGPVRLCYCTNVLRAKADQHQGGRSPVQVGAELFGHAGLEADSEIIHLALASLHAAGADEIHLALGHIGIYRSLVEAAALSDEQERALFEALALKSPGQLAEQVSASVSDPVLAEMLMALGELHGDASVLGEARERFAGAPAPVMAALDQLEALYKGVLARFDVSLYFDLAELRGYQYHTGMMFAAYVPGYGHALAKGGRYDDTGRAFGRARPATGFSMDLKQLASLALASPSRGAIWAPAQEEESLNAAIAALREQGERVIQALPGQRTGPAEHSCDRRLEFIDGRWHTTTLTQETSA</sequence>
<comment type="function">
    <text evidence="7 8">Required for the first step of histidine biosynthesis. May allow the feedback regulation of ATP phosphoribosyltransferase activity by histidine.</text>
</comment>
<comment type="similarity">
    <text evidence="3 8">Belongs to the class-II aminoacyl-tRNA synthetase family. HisZ subfamily.</text>
</comment>
<feature type="domain" description="Class II Histidinyl-tRNA synthetase (HisRS)-like catalytic core" evidence="9">
    <location>
        <begin position="12"/>
        <end position="322"/>
    </location>
</feature>
<keyword evidence="11" id="KW-1185">Reference proteome</keyword>
<dbReference type="NCBIfam" id="NF009086">
    <property type="entry name" value="PRK12421.1"/>
    <property type="match status" value="1"/>
</dbReference>
<comment type="subcellular location">
    <subcellularLocation>
        <location evidence="1 8">Cytoplasm</location>
    </subcellularLocation>
</comment>
<dbReference type="NCBIfam" id="TIGR00443">
    <property type="entry name" value="hisZ_biosyn_reg"/>
    <property type="match status" value="1"/>
</dbReference>
<dbReference type="Gene3D" id="3.30.930.10">
    <property type="entry name" value="Bira Bifunctional Protein, Domain 2"/>
    <property type="match status" value="1"/>
</dbReference>
<dbReference type="NCBIfam" id="NF008935">
    <property type="entry name" value="PRK12292.1-1"/>
    <property type="match status" value="1"/>
</dbReference>
<accession>A0ABQ1NN27</accession>
<keyword evidence="8" id="KW-0368">Histidine biosynthesis</keyword>
<evidence type="ECO:0000256" key="8">
    <source>
        <dbReference type="HAMAP-Rule" id="MF_00125"/>
    </source>
</evidence>
<comment type="pathway">
    <text evidence="2 8">Amino-acid biosynthesis; L-histidine biosynthesis; L-histidine from 5-phospho-alpha-D-ribose 1-diphosphate: step 1/9.</text>
</comment>
<evidence type="ECO:0000256" key="5">
    <source>
        <dbReference type="ARBA" id="ARBA00020397"/>
    </source>
</evidence>
<dbReference type="PIRSF" id="PIRSF001549">
    <property type="entry name" value="His-tRNA_synth"/>
    <property type="match status" value="1"/>
</dbReference>
<evidence type="ECO:0000313" key="10">
    <source>
        <dbReference type="EMBL" id="GGC81229.1"/>
    </source>
</evidence>
<dbReference type="InterPro" id="IPR004517">
    <property type="entry name" value="HisZ"/>
</dbReference>
<comment type="miscellaneous">
    <text evidence="8">This function is generally fulfilled by the C-terminal part of HisG, which is missing in some bacteria such as this one.</text>
</comment>
<dbReference type="EMBL" id="BMHM01000002">
    <property type="protein sequence ID" value="GGC81229.1"/>
    <property type="molecule type" value="Genomic_DNA"/>
</dbReference>
<keyword evidence="10" id="KW-0808">Transferase</keyword>
<evidence type="ECO:0000256" key="7">
    <source>
        <dbReference type="ARBA" id="ARBA00025246"/>
    </source>
</evidence>
<evidence type="ECO:0000313" key="11">
    <source>
        <dbReference type="Proteomes" id="UP000597301"/>
    </source>
</evidence>
<dbReference type="HAMAP" id="MF_00125">
    <property type="entry name" value="HisZ"/>
    <property type="match status" value="1"/>
</dbReference>
<dbReference type="CDD" id="cd00773">
    <property type="entry name" value="HisRS-like_core"/>
    <property type="match status" value="1"/>
</dbReference>
<dbReference type="Proteomes" id="UP000597301">
    <property type="component" value="Unassembled WGS sequence"/>
</dbReference>
<evidence type="ECO:0000259" key="9">
    <source>
        <dbReference type="Pfam" id="PF13393"/>
    </source>
</evidence>
<dbReference type="SUPFAM" id="SSF55681">
    <property type="entry name" value="Class II aaRS and biotin synthetases"/>
    <property type="match status" value="1"/>
</dbReference>
<dbReference type="RefSeq" id="WP_188638351.1">
    <property type="nucleotide sequence ID" value="NZ_BMHM01000002.1"/>
</dbReference>
<dbReference type="PANTHER" id="PTHR43707">
    <property type="entry name" value="HISTIDYL-TRNA SYNTHETASE"/>
    <property type="match status" value="1"/>
</dbReference>
<keyword evidence="6 8" id="KW-0963">Cytoplasm</keyword>
<proteinExistence type="inferred from homology"/>
<comment type="caution">
    <text evidence="10">The sequence shown here is derived from an EMBL/GenBank/DDBJ whole genome shotgun (WGS) entry which is preliminary data.</text>
</comment>
<evidence type="ECO:0000256" key="2">
    <source>
        <dbReference type="ARBA" id="ARBA00004667"/>
    </source>
</evidence>